<evidence type="ECO:0000256" key="4">
    <source>
        <dbReference type="ARBA" id="ARBA00022839"/>
    </source>
</evidence>
<keyword evidence="4 5" id="KW-0269">Exonuclease</keyword>
<dbReference type="GO" id="GO:0003676">
    <property type="term" value="F:nucleic acid binding"/>
    <property type="evidence" value="ECO:0007669"/>
    <property type="project" value="InterPro"/>
</dbReference>
<keyword evidence="1 5" id="KW-0963">Cytoplasm</keyword>
<name>A0A2S5RGT4_9MOLU</name>
<dbReference type="GO" id="GO:0006308">
    <property type="term" value="P:DNA catabolic process"/>
    <property type="evidence" value="ECO:0007669"/>
    <property type="project" value="UniProtKB-UniRule"/>
</dbReference>
<dbReference type="OrthoDB" id="9802795at2"/>
<dbReference type="Proteomes" id="UP000239785">
    <property type="component" value="Unassembled WGS sequence"/>
</dbReference>
<organism evidence="9 10">
    <name type="scientific">Mesoplasma corruscae</name>
    <dbReference type="NCBI Taxonomy" id="216874"/>
    <lineage>
        <taxon>Bacteria</taxon>
        <taxon>Bacillati</taxon>
        <taxon>Mycoplasmatota</taxon>
        <taxon>Mollicutes</taxon>
        <taxon>Entomoplasmatales</taxon>
        <taxon>Entomoplasmataceae</taxon>
        <taxon>Mesoplasma</taxon>
    </lineage>
</organism>
<dbReference type="InterPro" id="IPR003753">
    <property type="entry name" value="Exonuc_VII_L"/>
</dbReference>
<keyword evidence="2 5" id="KW-0540">Nuclease</keyword>
<evidence type="ECO:0000313" key="10">
    <source>
        <dbReference type="Proteomes" id="UP000239785"/>
    </source>
</evidence>
<dbReference type="HAMAP" id="MF_00378">
    <property type="entry name" value="Exonuc_7_L"/>
    <property type="match status" value="1"/>
</dbReference>
<evidence type="ECO:0000259" key="7">
    <source>
        <dbReference type="Pfam" id="PF02601"/>
    </source>
</evidence>
<dbReference type="GO" id="GO:0008855">
    <property type="term" value="F:exodeoxyribonuclease VII activity"/>
    <property type="evidence" value="ECO:0007669"/>
    <property type="project" value="UniProtKB-UniRule"/>
</dbReference>
<dbReference type="GO" id="GO:0005737">
    <property type="term" value="C:cytoplasm"/>
    <property type="evidence" value="ECO:0007669"/>
    <property type="project" value="UniProtKB-SubCell"/>
</dbReference>
<dbReference type="AlphaFoldDB" id="A0A2S5RGT4"/>
<evidence type="ECO:0000256" key="2">
    <source>
        <dbReference type="ARBA" id="ARBA00022722"/>
    </source>
</evidence>
<comment type="similarity">
    <text evidence="5 6">Belongs to the XseA family.</text>
</comment>
<dbReference type="Pfam" id="PF02601">
    <property type="entry name" value="Exonuc_VII_L"/>
    <property type="match status" value="1"/>
</dbReference>
<protein>
    <recommendedName>
        <fullName evidence="5">Exodeoxyribonuclease 7 large subunit</fullName>
        <ecNumber evidence="5">3.1.11.6</ecNumber>
    </recommendedName>
    <alternativeName>
        <fullName evidence="5">Exodeoxyribonuclease VII large subunit</fullName>
        <shortName evidence="5">Exonuclease VII large subunit</shortName>
    </alternativeName>
</protein>
<evidence type="ECO:0000256" key="5">
    <source>
        <dbReference type="HAMAP-Rule" id="MF_00378"/>
    </source>
</evidence>
<evidence type="ECO:0000256" key="6">
    <source>
        <dbReference type="RuleBase" id="RU004355"/>
    </source>
</evidence>
<sequence>MDKHIFSIGEISKNLKEVIEGNTYFKNIYVKGEISNLVFNKSGHIYLSLKDEQSSLTAMIWKSNANKFVNLNLNEGMEIIAYGRITFYIPNAKVSFEITDISVEGVGDLQVLFDKRLQEIKALGWTDLSRKKPIPRFVQNIGIITADTGAAIKDLITTIKRRMPLINIYLFPSMVQGEFAKIDIAKKIKQANMFKVKLDILIVGRGGGSYEDLWSFNEMEVLKSVIDSTIPIISAVGHEPDITLIDYVSDLRAPTPTSAGELATPNQKELLKELSYIYHNQKQLIISHLNNDKNTLNILIKNNYSIIKNEINKEQKELNYFYQNTKNLINNILDKNKILLENIKTKTQLLNPKKPLEKGYGLLIYDNQTINTVNKLKENDIIKIILNDGEISTQVKEVIKNGK</sequence>
<comment type="subunit">
    <text evidence="5">Heterooligomer composed of large and small subunits.</text>
</comment>
<comment type="subcellular location">
    <subcellularLocation>
        <location evidence="5 6">Cytoplasm</location>
    </subcellularLocation>
</comment>
<evidence type="ECO:0000313" key="9">
    <source>
        <dbReference type="EMBL" id="PPE06335.1"/>
    </source>
</evidence>
<proteinExistence type="inferred from homology"/>
<dbReference type="EMBL" id="PHNF01000002">
    <property type="protein sequence ID" value="PPE06335.1"/>
    <property type="molecule type" value="Genomic_DNA"/>
</dbReference>
<feature type="domain" description="Exonuclease VII large subunit C-terminal" evidence="7">
    <location>
        <begin position="127"/>
        <end position="318"/>
    </location>
</feature>
<dbReference type="Pfam" id="PF13742">
    <property type="entry name" value="tRNA_anti_2"/>
    <property type="match status" value="1"/>
</dbReference>
<gene>
    <name evidence="5 9" type="primary">xseA</name>
    <name evidence="9" type="ORF">MCORR_v1c06400</name>
</gene>
<evidence type="ECO:0000256" key="1">
    <source>
        <dbReference type="ARBA" id="ARBA00022490"/>
    </source>
</evidence>
<dbReference type="CDD" id="cd04489">
    <property type="entry name" value="ExoVII_LU_OBF"/>
    <property type="match status" value="1"/>
</dbReference>
<keyword evidence="3 5" id="KW-0378">Hydrolase</keyword>
<dbReference type="InterPro" id="IPR020579">
    <property type="entry name" value="Exonuc_VII_lsu_C"/>
</dbReference>
<dbReference type="PANTHER" id="PTHR30008:SF0">
    <property type="entry name" value="EXODEOXYRIBONUCLEASE 7 LARGE SUBUNIT"/>
    <property type="match status" value="1"/>
</dbReference>
<evidence type="ECO:0000256" key="3">
    <source>
        <dbReference type="ARBA" id="ARBA00022801"/>
    </source>
</evidence>
<evidence type="ECO:0000259" key="8">
    <source>
        <dbReference type="Pfam" id="PF13742"/>
    </source>
</evidence>
<comment type="catalytic activity">
    <reaction evidence="5 6">
        <text>Exonucleolytic cleavage in either 5'- to 3'- or 3'- to 5'-direction to yield nucleoside 5'-phosphates.</text>
        <dbReference type="EC" id="3.1.11.6"/>
    </reaction>
</comment>
<reference evidence="9 10" key="1">
    <citation type="submission" date="2017-11" db="EMBL/GenBank/DDBJ databases">
        <title>Genome sequence of Mesoplasma corruscae ELCA-2 (ATCC 49579).</title>
        <authorList>
            <person name="Lo W.-S."/>
            <person name="Kuo C.-H."/>
        </authorList>
    </citation>
    <scope>NUCLEOTIDE SEQUENCE [LARGE SCALE GENOMIC DNA]</scope>
    <source>
        <strain evidence="9 10">ELCA-2</strain>
    </source>
</reference>
<dbReference type="GO" id="GO:0009318">
    <property type="term" value="C:exodeoxyribonuclease VII complex"/>
    <property type="evidence" value="ECO:0007669"/>
    <property type="project" value="UniProtKB-UniRule"/>
</dbReference>
<comment type="function">
    <text evidence="5">Bidirectionally degrades single-stranded DNA into large acid-insoluble oligonucleotides, which are then degraded further into small acid-soluble oligonucleotides.</text>
</comment>
<dbReference type="NCBIfam" id="TIGR00237">
    <property type="entry name" value="xseA"/>
    <property type="match status" value="1"/>
</dbReference>
<dbReference type="EC" id="3.1.11.6" evidence="5"/>
<dbReference type="RefSeq" id="WP_104208163.1">
    <property type="nucleotide sequence ID" value="NZ_PHNF01000002.1"/>
</dbReference>
<feature type="domain" description="OB-fold nucleic acid binding" evidence="8">
    <location>
        <begin position="6"/>
        <end position="101"/>
    </location>
</feature>
<accession>A0A2S5RGT4</accession>
<dbReference type="PANTHER" id="PTHR30008">
    <property type="entry name" value="EXODEOXYRIBONUCLEASE 7 LARGE SUBUNIT"/>
    <property type="match status" value="1"/>
</dbReference>
<dbReference type="InterPro" id="IPR025824">
    <property type="entry name" value="OB-fold_nuc-bd_dom"/>
</dbReference>
<comment type="caution">
    <text evidence="9">The sequence shown here is derived from an EMBL/GenBank/DDBJ whole genome shotgun (WGS) entry which is preliminary data.</text>
</comment>
<keyword evidence="10" id="KW-1185">Reference proteome</keyword>